<evidence type="ECO:0000256" key="5">
    <source>
        <dbReference type="ARBA" id="ARBA00022692"/>
    </source>
</evidence>
<dbReference type="Pfam" id="PF13609">
    <property type="entry name" value="Porin_4"/>
    <property type="match status" value="1"/>
</dbReference>
<keyword evidence="5" id="KW-0812">Transmembrane</keyword>
<dbReference type="InterPro" id="IPR023614">
    <property type="entry name" value="Porin_dom_sf"/>
</dbReference>
<dbReference type="CDD" id="cd00342">
    <property type="entry name" value="gram_neg_porins"/>
    <property type="match status" value="1"/>
</dbReference>
<evidence type="ECO:0000256" key="3">
    <source>
        <dbReference type="ARBA" id="ARBA00022448"/>
    </source>
</evidence>
<evidence type="ECO:0000256" key="2">
    <source>
        <dbReference type="ARBA" id="ARBA00011233"/>
    </source>
</evidence>
<evidence type="ECO:0000313" key="11">
    <source>
        <dbReference type="EMBL" id="ANJ75207.1"/>
    </source>
</evidence>
<keyword evidence="10" id="KW-0998">Cell outer membrane</keyword>
<evidence type="ECO:0000256" key="9">
    <source>
        <dbReference type="ARBA" id="ARBA00023136"/>
    </source>
</evidence>
<dbReference type="SUPFAM" id="SSF56935">
    <property type="entry name" value="Porins"/>
    <property type="match status" value="1"/>
</dbReference>
<dbReference type="GO" id="GO:0009279">
    <property type="term" value="C:cell outer membrane"/>
    <property type="evidence" value="ECO:0007669"/>
    <property type="project" value="UniProtKB-SubCell"/>
</dbReference>
<evidence type="ECO:0000256" key="10">
    <source>
        <dbReference type="ARBA" id="ARBA00023237"/>
    </source>
</evidence>
<dbReference type="InterPro" id="IPR002299">
    <property type="entry name" value="Porin_Neis"/>
</dbReference>
<keyword evidence="6" id="KW-0732">Signal</keyword>
<dbReference type="InterPro" id="IPR050298">
    <property type="entry name" value="Gram-neg_bact_OMP"/>
</dbReference>
<name>A0A192A4J5_9RALS</name>
<keyword evidence="9" id="KW-0472">Membrane</keyword>
<protein>
    <submittedName>
        <fullName evidence="11">Uncharacterized protein</fullName>
    </submittedName>
</protein>
<dbReference type="GeneID" id="61528729"/>
<comment type="subunit">
    <text evidence="2">Homotrimer.</text>
</comment>
<dbReference type="PRINTS" id="PR00182">
    <property type="entry name" value="ECOLNEIPORIN"/>
</dbReference>
<dbReference type="GO" id="GO:0015288">
    <property type="term" value="F:porin activity"/>
    <property type="evidence" value="ECO:0007669"/>
    <property type="project" value="UniProtKB-KW"/>
</dbReference>
<dbReference type="InterPro" id="IPR001702">
    <property type="entry name" value="Porin_Gram-ve"/>
</dbReference>
<dbReference type="RefSeq" id="WP_064807622.1">
    <property type="nucleotide sequence ID" value="NZ_CP016023.1"/>
</dbReference>
<keyword evidence="4" id="KW-1134">Transmembrane beta strand</keyword>
<evidence type="ECO:0000256" key="8">
    <source>
        <dbReference type="ARBA" id="ARBA00023114"/>
    </source>
</evidence>
<evidence type="ECO:0000256" key="4">
    <source>
        <dbReference type="ARBA" id="ARBA00022452"/>
    </source>
</evidence>
<organism evidence="11 12">
    <name type="scientific">Ralstonia insidiosa</name>
    <dbReference type="NCBI Taxonomy" id="190721"/>
    <lineage>
        <taxon>Bacteria</taxon>
        <taxon>Pseudomonadati</taxon>
        <taxon>Pseudomonadota</taxon>
        <taxon>Betaproteobacteria</taxon>
        <taxon>Burkholderiales</taxon>
        <taxon>Burkholderiaceae</taxon>
        <taxon>Ralstonia</taxon>
    </lineage>
</organism>
<comment type="subcellular location">
    <subcellularLocation>
        <location evidence="1">Cell outer membrane</location>
        <topology evidence="1">Multi-pass membrane protein</topology>
    </subcellularLocation>
</comment>
<proteinExistence type="predicted"/>
<dbReference type="Proteomes" id="UP000078572">
    <property type="component" value="Chromosome 2"/>
</dbReference>
<evidence type="ECO:0000256" key="1">
    <source>
        <dbReference type="ARBA" id="ARBA00004571"/>
    </source>
</evidence>
<dbReference type="PRINTS" id="PR00184">
    <property type="entry name" value="NEISSPPORIN"/>
</dbReference>
<dbReference type="PANTHER" id="PTHR34501">
    <property type="entry name" value="PROTEIN YDDL-RELATED"/>
    <property type="match status" value="1"/>
</dbReference>
<dbReference type="Gene3D" id="2.40.160.10">
    <property type="entry name" value="Porin"/>
    <property type="match status" value="1"/>
</dbReference>
<keyword evidence="8" id="KW-0626">Porin</keyword>
<reference evidence="12" key="1">
    <citation type="submission" date="2016-06" db="EMBL/GenBank/DDBJ databases">
        <authorList>
            <person name="Xu Y."/>
            <person name="Nagy A."/>
            <person name="Yan X."/>
            <person name="Kim S.W."/>
            <person name="Haley B."/>
            <person name="Liu N.T."/>
            <person name="Nou X."/>
        </authorList>
    </citation>
    <scope>NUCLEOTIDE SEQUENCE [LARGE SCALE GENOMIC DNA]</scope>
    <source>
        <strain evidence="12">ATCC 49129</strain>
    </source>
</reference>
<dbReference type="OrthoDB" id="8951346at2"/>
<dbReference type="InterPro" id="IPR033900">
    <property type="entry name" value="Gram_neg_porin_domain"/>
</dbReference>
<keyword evidence="3" id="KW-0813">Transport</keyword>
<evidence type="ECO:0000256" key="6">
    <source>
        <dbReference type="ARBA" id="ARBA00022729"/>
    </source>
</evidence>
<evidence type="ECO:0000313" key="12">
    <source>
        <dbReference type="Proteomes" id="UP000078572"/>
    </source>
</evidence>
<dbReference type="EMBL" id="CP016023">
    <property type="protein sequence ID" value="ANJ75207.1"/>
    <property type="molecule type" value="Genomic_DNA"/>
</dbReference>
<gene>
    <name evidence="11" type="ORF">A9Y76_22060</name>
</gene>
<dbReference type="GO" id="GO:0034220">
    <property type="term" value="P:monoatomic ion transmembrane transport"/>
    <property type="evidence" value="ECO:0007669"/>
    <property type="project" value="InterPro"/>
</dbReference>
<keyword evidence="12" id="KW-1185">Reference proteome</keyword>
<dbReference type="AlphaFoldDB" id="A0A192A4J5"/>
<accession>A0A192A4J5</accession>
<evidence type="ECO:0000256" key="7">
    <source>
        <dbReference type="ARBA" id="ARBA00023065"/>
    </source>
</evidence>
<dbReference type="PANTHER" id="PTHR34501:SF9">
    <property type="entry name" value="MAJOR OUTER MEMBRANE PROTEIN P.IA"/>
    <property type="match status" value="1"/>
</dbReference>
<dbReference type="STRING" id="190721.ACS15_4805"/>
<keyword evidence="7" id="KW-0406">Ion transport</keyword>
<dbReference type="GO" id="GO:0046930">
    <property type="term" value="C:pore complex"/>
    <property type="evidence" value="ECO:0007669"/>
    <property type="project" value="UniProtKB-KW"/>
</dbReference>
<sequence>MKLKTIAAASLATCAGAALAQSSVTLYGVLDTNIEYVNNMSSIAPGSAGYPGPAASRVALSSGALSGSRWGLRGEEDLSGGNKALFVLESGFGVDDGKLQQGGRLFGRQAFVGLDTGFGKFTFGRQYTAIFDTLANFSPTAYATQYEPVVAMTGLNFRSDNTAKYTGTFGSVTAIAHWSFGNGVFGAGEVPGQFKRDSGYGAGLNYAGNAFGAALAYDAYNPSLAPFGDTGYGSSKKLAAAASYLVGPAKLIAGYRWGRTDFSNSATLIRDDLWWAGINYQVTSALMITVEYDYDQVKSLQLSKAGKPLSQSNPWQISFIADYNLSKRTDVYLTTAYVRNAGLNFDTSAVGFVNGYYPGAGQTSMVGVAVGMRHKF</sequence>